<feature type="transmembrane region" description="Helical" evidence="2">
    <location>
        <begin position="6"/>
        <end position="23"/>
    </location>
</feature>
<keyword evidence="2" id="KW-0472">Membrane</keyword>
<feature type="transmembrane region" description="Helical" evidence="2">
    <location>
        <begin position="92"/>
        <end position="115"/>
    </location>
</feature>
<dbReference type="Pfam" id="PF00499">
    <property type="entry name" value="Oxidored_q3"/>
    <property type="match status" value="1"/>
</dbReference>
<organism evidence="3 4">
    <name type="scientific">Corymbia citriodora subsp. variegata</name>
    <dbReference type="NCBI Taxonomy" id="360336"/>
    <lineage>
        <taxon>Eukaryota</taxon>
        <taxon>Viridiplantae</taxon>
        <taxon>Streptophyta</taxon>
        <taxon>Embryophyta</taxon>
        <taxon>Tracheophyta</taxon>
        <taxon>Spermatophyta</taxon>
        <taxon>Magnoliopsida</taxon>
        <taxon>eudicotyledons</taxon>
        <taxon>Gunneridae</taxon>
        <taxon>Pentapetalae</taxon>
        <taxon>rosids</taxon>
        <taxon>malvids</taxon>
        <taxon>Myrtales</taxon>
        <taxon>Myrtaceae</taxon>
        <taxon>Myrtoideae</taxon>
        <taxon>Eucalypteae</taxon>
        <taxon>Corymbia</taxon>
    </lineage>
</organism>
<keyword evidence="2" id="KW-0812">Transmembrane</keyword>
<dbReference type="InterPro" id="IPR001457">
    <property type="entry name" value="NADH_UbQ/plastoQ_OxRdtase_su6"/>
</dbReference>
<evidence type="ECO:0000313" key="4">
    <source>
        <dbReference type="Proteomes" id="UP000806378"/>
    </source>
</evidence>
<evidence type="ECO:0000256" key="2">
    <source>
        <dbReference type="SAM" id="Phobius"/>
    </source>
</evidence>
<dbReference type="Proteomes" id="UP000806378">
    <property type="component" value="Unassembled WGS sequence"/>
</dbReference>
<comment type="caution">
    <text evidence="3">The sequence shown here is derived from an EMBL/GenBank/DDBJ whole genome shotgun (WGS) entry which is preliminary data.</text>
</comment>
<dbReference type="GO" id="GO:0008137">
    <property type="term" value="F:NADH dehydrogenase (ubiquinone) activity"/>
    <property type="evidence" value="ECO:0007669"/>
    <property type="project" value="InterPro"/>
</dbReference>
<keyword evidence="4" id="KW-1185">Reference proteome</keyword>
<evidence type="ECO:0000256" key="1">
    <source>
        <dbReference type="ARBA" id="ARBA00005698"/>
    </source>
</evidence>
<dbReference type="Gene3D" id="1.20.120.1200">
    <property type="entry name" value="NADH-ubiquinone/plastoquinone oxidoreductase chain 6, subunit NuoJ"/>
    <property type="match status" value="1"/>
</dbReference>
<dbReference type="AlphaFoldDB" id="A0A8T0CJU0"/>
<feature type="transmembrane region" description="Helical" evidence="2">
    <location>
        <begin position="57"/>
        <end position="80"/>
    </location>
</feature>
<feature type="transmembrane region" description="Helical" evidence="2">
    <location>
        <begin position="30"/>
        <end position="51"/>
    </location>
</feature>
<dbReference type="EMBL" id="MU093561">
    <property type="protein sequence ID" value="KAF7846366.1"/>
    <property type="molecule type" value="Genomic_DNA"/>
</dbReference>
<comment type="similarity">
    <text evidence="1">Belongs to the complex I subunit 6 family.</text>
</comment>
<dbReference type="PANTHER" id="PTHR33269:SF17">
    <property type="entry name" value="NADH-UBIQUINONE OXIDOREDUCTASE CHAIN 6"/>
    <property type="match status" value="1"/>
</dbReference>
<dbReference type="OrthoDB" id="880080at2759"/>
<reference evidence="3" key="1">
    <citation type="submission" date="2020-05" db="EMBL/GenBank/DDBJ databases">
        <title>WGS assembly of Corymbia citriodora subspecies variegata.</title>
        <authorList>
            <person name="Barry K."/>
            <person name="Hundley H."/>
            <person name="Shu S."/>
            <person name="Jenkins J."/>
            <person name="Grimwood J."/>
            <person name="Baten A."/>
        </authorList>
    </citation>
    <scope>NUCLEOTIDE SEQUENCE</scope>
    <source>
        <strain evidence="3">CV2-018</strain>
    </source>
</reference>
<dbReference type="InterPro" id="IPR042106">
    <property type="entry name" value="Nuo/plastoQ_OxRdtase_6_NuoJ"/>
</dbReference>
<gene>
    <name evidence="3" type="ORF">BT93_L4494</name>
</gene>
<sequence length="222" mass="24028">MSNFLLDFLSLGAILSGILVITSKNPVISVLFLISVFVNVAGYLVLLGIGFLGISYIIVYVGAIAILFLFVIMMLNIQLAELSAVGSEYTQSLPLGGIVGSLFVFELISILPFSFKGLSTFNLSSVSNTFSESSLGVINWFNTLLVSSIGSTNDVHQVFDAAHATDSNFTNYIQIESIGQSLYTYGSIWLLLTSIILLLAIVGPIALSMKTNNTDHLYTLYR</sequence>
<accession>A0A8T0CJU0</accession>
<dbReference type="Gramene" id="rna-gnl|WGS:JABURB|Cocit.L4494.1">
    <property type="protein sequence ID" value="cds-KAF7846366.1"/>
    <property type="gene ID" value="gene-BT93_L4494"/>
</dbReference>
<protein>
    <recommendedName>
        <fullName evidence="5">NADH-ubiquinone oxidoreductase chain 6</fullName>
    </recommendedName>
</protein>
<dbReference type="PANTHER" id="PTHR33269">
    <property type="entry name" value="NADH-UBIQUINONE OXIDOREDUCTASE CHAIN 6"/>
    <property type="match status" value="1"/>
</dbReference>
<proteinExistence type="inferred from homology"/>
<feature type="transmembrane region" description="Helical" evidence="2">
    <location>
        <begin position="188"/>
        <end position="207"/>
    </location>
</feature>
<keyword evidence="2" id="KW-1133">Transmembrane helix</keyword>
<evidence type="ECO:0008006" key="5">
    <source>
        <dbReference type="Google" id="ProtNLM"/>
    </source>
</evidence>
<name>A0A8T0CJU0_CORYI</name>
<evidence type="ECO:0000313" key="3">
    <source>
        <dbReference type="EMBL" id="KAF7846366.1"/>
    </source>
</evidence>